<protein>
    <submittedName>
        <fullName evidence="2">Major facilitator superfamily (MFS) profile domain-containing protein</fullName>
    </submittedName>
</protein>
<organism evidence="1 2">
    <name type="scientific">Panagrolaimus sp. JU765</name>
    <dbReference type="NCBI Taxonomy" id="591449"/>
    <lineage>
        <taxon>Eukaryota</taxon>
        <taxon>Metazoa</taxon>
        <taxon>Ecdysozoa</taxon>
        <taxon>Nematoda</taxon>
        <taxon>Chromadorea</taxon>
        <taxon>Rhabditida</taxon>
        <taxon>Tylenchina</taxon>
        <taxon>Panagrolaimomorpha</taxon>
        <taxon>Panagrolaimoidea</taxon>
        <taxon>Panagrolaimidae</taxon>
        <taxon>Panagrolaimus</taxon>
    </lineage>
</organism>
<dbReference type="WBParaSite" id="JU765_v2.g17792.t1">
    <property type="protein sequence ID" value="JU765_v2.g17792.t1"/>
    <property type="gene ID" value="JU765_v2.g17792"/>
</dbReference>
<accession>A0AC34QNH5</accession>
<sequence length="522" mass="58125">MIVLSTIIFSIGAVICGGAPNRWILLIGRIFLGLAIGIASMIVPIYVSEASPAHIRGQLVTGFQLMITFGLMAANIIAGGFSYIDPTYVGWRLMFGFAAVPAVIQFIGFLFLPESPRWLYEHRGQKECEEVLDRVYNGDTSWIHYESEEIRLSHEAQQRETALYGGGFVLGRVLKTPHIRKALMIGCALQAFQQFSGINTLMYYTGTIIKSAGVRDDHTTIWISVGTSFVNFISTFLPMAIIEKAGRRVILMLSVIGVIISLCLLGSAFLMINKDSANAVKWDPSGNATFSTVPFGDDKKVKHCNSYSNCDFCVTDDQCGFCAVKGQRISGWCLPMPSKDSDKNSDGGVCNLPSKTNDEYHTFGTATYEWADVYCHTKWTVLPIILMVIYLACFSSGYAPIPWVLNSEFYPLWARGTCVSIATFTNWMFNLLISLTFLSLSQAATKFGTFFIYAAVTVVGLVFFYFFVPETRGCSLDEVEMLFMSKKQKEENLRLRRLSAVDIEPDSPKRRKSTPNGSFNDF</sequence>
<reference evidence="2" key="1">
    <citation type="submission" date="2022-11" db="UniProtKB">
        <authorList>
            <consortium name="WormBaseParasite"/>
        </authorList>
    </citation>
    <scope>IDENTIFICATION</scope>
</reference>
<proteinExistence type="predicted"/>
<name>A0AC34QNH5_9BILA</name>
<dbReference type="Proteomes" id="UP000887576">
    <property type="component" value="Unplaced"/>
</dbReference>
<evidence type="ECO:0000313" key="2">
    <source>
        <dbReference type="WBParaSite" id="JU765_v2.g17792.t1"/>
    </source>
</evidence>
<evidence type="ECO:0000313" key="1">
    <source>
        <dbReference type="Proteomes" id="UP000887576"/>
    </source>
</evidence>